<proteinExistence type="predicted"/>
<evidence type="ECO:0000256" key="2">
    <source>
        <dbReference type="SAM" id="MobiDB-lite"/>
    </source>
</evidence>
<keyword evidence="1" id="KW-0175">Coiled coil</keyword>
<evidence type="ECO:0000256" key="1">
    <source>
        <dbReference type="SAM" id="Coils"/>
    </source>
</evidence>
<comment type="caution">
    <text evidence="4">The sequence shown here is derived from an EMBL/GenBank/DDBJ whole genome shotgun (WGS) entry which is preliminary data.</text>
</comment>
<sequence length="362" mass="41036">MPDIKRTLPEKKQRLFTQLTNKDEKISEKEEHQLIYRAFLDILENPEKQTQQEIEKKKQKLKEELSNQELQSNLKSLDKRLERLQNGNEKKIFTFISKNHEGIFNNINQEDIKLLSEENFCQLLLSVFEKIRKENLANEENLKNGKIEKAVAECVADIRGTEAKDSLIKLLGWPLGVKVDPKNFFGSFKDGLLEKVPFFGKDKKEEDEPPLSDEEMVTTFLRKIFLPILFSIASISIFGPTTLAVVAAAIGAIFAIKGGVGVLFSNDKKGTLYNPHSQDEKKKEGWDGKILDGINTILKTPVEKAKGSEQVTSVGKEKSEQQPVPEKASQKNEKSEQQPKPVFEQVTLDQQAKNKGQQPSNT</sequence>
<name>A0AAV6TEB3_9ARAC</name>
<reference evidence="4 5" key="1">
    <citation type="journal article" date="2022" name="Nat. Ecol. Evol.">
        <title>A masculinizing supergene underlies an exaggerated male reproductive morph in a spider.</title>
        <authorList>
            <person name="Hendrickx F."/>
            <person name="De Corte Z."/>
            <person name="Sonet G."/>
            <person name="Van Belleghem S.M."/>
            <person name="Kostlbacher S."/>
            <person name="Vangestel C."/>
        </authorList>
    </citation>
    <scope>NUCLEOTIDE SEQUENCE [LARGE SCALE GENOMIC DNA]</scope>
    <source>
        <strain evidence="4">W744_W776</strain>
    </source>
</reference>
<keyword evidence="3" id="KW-0472">Membrane</keyword>
<keyword evidence="3" id="KW-1133">Transmembrane helix</keyword>
<feature type="coiled-coil region" evidence="1">
    <location>
        <begin position="47"/>
        <end position="87"/>
    </location>
</feature>
<gene>
    <name evidence="4" type="ORF">JTE90_028686</name>
</gene>
<feature type="transmembrane region" description="Helical" evidence="3">
    <location>
        <begin position="244"/>
        <end position="264"/>
    </location>
</feature>
<keyword evidence="3" id="KW-0812">Transmembrane</keyword>
<dbReference type="Proteomes" id="UP000827092">
    <property type="component" value="Unassembled WGS sequence"/>
</dbReference>
<dbReference type="AlphaFoldDB" id="A0AAV6TEB3"/>
<feature type="compositionally biased region" description="Basic and acidic residues" evidence="2">
    <location>
        <begin position="328"/>
        <end position="337"/>
    </location>
</feature>
<protein>
    <submittedName>
        <fullName evidence="4">Uncharacterized protein</fullName>
    </submittedName>
</protein>
<evidence type="ECO:0000256" key="3">
    <source>
        <dbReference type="SAM" id="Phobius"/>
    </source>
</evidence>
<evidence type="ECO:0000313" key="5">
    <source>
        <dbReference type="Proteomes" id="UP000827092"/>
    </source>
</evidence>
<accession>A0AAV6TEB3</accession>
<evidence type="ECO:0000313" key="4">
    <source>
        <dbReference type="EMBL" id="KAG8156016.1"/>
    </source>
</evidence>
<feature type="compositionally biased region" description="Polar residues" evidence="2">
    <location>
        <begin position="347"/>
        <end position="362"/>
    </location>
</feature>
<dbReference type="EMBL" id="JAFNEN010006392">
    <property type="protein sequence ID" value="KAG8156016.1"/>
    <property type="molecule type" value="Genomic_DNA"/>
</dbReference>
<keyword evidence="5" id="KW-1185">Reference proteome</keyword>
<feature type="region of interest" description="Disordered" evidence="2">
    <location>
        <begin position="301"/>
        <end position="362"/>
    </location>
</feature>
<organism evidence="4 5">
    <name type="scientific">Oedothorax gibbosus</name>
    <dbReference type="NCBI Taxonomy" id="931172"/>
    <lineage>
        <taxon>Eukaryota</taxon>
        <taxon>Metazoa</taxon>
        <taxon>Ecdysozoa</taxon>
        <taxon>Arthropoda</taxon>
        <taxon>Chelicerata</taxon>
        <taxon>Arachnida</taxon>
        <taxon>Araneae</taxon>
        <taxon>Araneomorphae</taxon>
        <taxon>Entelegynae</taxon>
        <taxon>Araneoidea</taxon>
        <taxon>Linyphiidae</taxon>
        <taxon>Erigoninae</taxon>
        <taxon>Oedothorax</taxon>
    </lineage>
</organism>